<dbReference type="Gene3D" id="3.40.630.10">
    <property type="entry name" value="Zn peptidases"/>
    <property type="match status" value="1"/>
</dbReference>
<protein>
    <recommendedName>
        <fullName evidence="1">D,L-carboxypeptidase peptidase domain-containing protein</fullName>
    </recommendedName>
</protein>
<feature type="domain" description="D,L-carboxypeptidase peptidase" evidence="1">
    <location>
        <begin position="65"/>
        <end position="288"/>
    </location>
</feature>
<dbReference type="EMBL" id="CAACVI010000045">
    <property type="protein sequence ID" value="VEN74989.1"/>
    <property type="molecule type" value="Genomic_DNA"/>
</dbReference>
<organism evidence="2">
    <name type="scientific">uncultured Desulfobacteraceae bacterium</name>
    <dbReference type="NCBI Taxonomy" id="218296"/>
    <lineage>
        <taxon>Bacteria</taxon>
        <taxon>Pseudomonadati</taxon>
        <taxon>Thermodesulfobacteriota</taxon>
        <taxon>Desulfobacteria</taxon>
        <taxon>Desulfobacterales</taxon>
        <taxon>Desulfobacteraceae</taxon>
        <taxon>environmental samples</taxon>
    </lineage>
</organism>
<dbReference type="SUPFAM" id="SSF53187">
    <property type="entry name" value="Zn-dependent exopeptidases"/>
    <property type="match status" value="1"/>
</dbReference>
<dbReference type="AlphaFoldDB" id="A0A484HJR7"/>
<gene>
    <name evidence="2" type="ORF">EPICR_50270</name>
</gene>
<name>A0A484HJR7_9BACT</name>
<dbReference type="InterPro" id="IPR031489">
    <property type="entry name" value="Peptidase_M99"/>
</dbReference>
<reference evidence="2" key="1">
    <citation type="submission" date="2019-01" db="EMBL/GenBank/DDBJ databases">
        <authorList>
            <consortium name="Genoscope - CEA"/>
            <person name="William W."/>
        </authorList>
    </citation>
    <scope>NUCLEOTIDE SEQUENCE</scope>
    <source>
        <strain evidence="2">CR-1</strain>
    </source>
</reference>
<evidence type="ECO:0000259" key="1">
    <source>
        <dbReference type="Pfam" id="PF17033"/>
    </source>
</evidence>
<evidence type="ECO:0000313" key="2">
    <source>
        <dbReference type="EMBL" id="VEN74989.1"/>
    </source>
</evidence>
<dbReference type="CDD" id="cd06243">
    <property type="entry name" value="M14_CP_Csd4-like"/>
    <property type="match status" value="1"/>
</dbReference>
<sequence>MRARRKISGRRAKGPSFLSRASKAFFSGAALVAVLVFAWPGVCRAQDRVHTVYFEGSDHELNVYRIHGKEKGKTLMLVGGIQGDEPGGFLSADLYADLTLARGGLIVVPRANFQSIVLKKRKVNEDMNRKFAGAQKGNYEAKIVGILKKLIAESDCLLNLHDGSGFFSEKWESPQRNPKRYGQSIIADTDVHHTDTGQTVFLGRMAREVARQINLRVKNPDHYFKFNNHNTRHRSTLHREQRKSATYYALYQCGIPAFGVETSKSLPLRLKVRHHNLAINAFMDVMGIVPETPGINLSDPELKYLVILVNGMLPVALKNNETLHVGKGDTIRVSHIEANYERGLSVDVLGHGALNDIKRDIKIRKPVHIIVRKDYSPCGRIDVAVSKKTKGVYVSSSPGEKPRRSLVFILRVNGEERTAGGGERLDLTRGDRLEIVDVEAQDIPSPDLTVNFKGFVGDKNVNRGEDRGYVIDTKKDLWKRYSWRKNGKTYRIVVHYHGADIGTLWVNLN</sequence>
<accession>A0A484HJR7</accession>
<proteinExistence type="predicted"/>
<dbReference type="Pfam" id="PF17033">
    <property type="entry name" value="Peptidase_M99"/>
    <property type="match status" value="1"/>
</dbReference>